<evidence type="ECO:0000259" key="1">
    <source>
        <dbReference type="Pfam" id="PF03050"/>
    </source>
</evidence>
<reference evidence="2 3" key="1">
    <citation type="submission" date="2018-06" db="EMBL/GenBank/DDBJ databases">
        <title>Recombination Drives Gene Content and Phenotype Evolution in Wild Type E. coli Strains.</title>
        <authorList>
            <person name="Field C.M."/>
            <person name="Silander O.K."/>
            <person name="Van Nimwegen E."/>
        </authorList>
    </citation>
    <scope>NUCLEOTIDE SEQUENCE [LARGE SCALE GENOMIC DNA]</scope>
    <source>
        <strain evidence="2 3">SC344</strain>
    </source>
</reference>
<proteinExistence type="predicted"/>
<dbReference type="Proteomes" id="UP000254454">
    <property type="component" value="Unassembled WGS sequence"/>
</dbReference>
<comment type="caution">
    <text evidence="2">The sequence shown here is derived from an EMBL/GenBank/DDBJ whole genome shotgun (WGS) entry which is preliminary data.</text>
</comment>
<sequence length="137" mass="16040">MTMSQNYLIRIDEPERPFTELAEVPRQKERQLQLVEEPMFFLPSFWGILQTDMFNRYKLLFSAECQDCAFIKVPCRFHTCPKIHGVHTCSKSTTAEETLKCISELYGACRSPASERLTLKQMRSKPLLTPLCKLRYK</sequence>
<evidence type="ECO:0000313" key="3">
    <source>
        <dbReference type="Proteomes" id="UP000254454"/>
    </source>
</evidence>
<dbReference type="InterPro" id="IPR004291">
    <property type="entry name" value="Transposase_IS66_central"/>
</dbReference>
<dbReference type="AlphaFoldDB" id="A0A370V5N0"/>
<dbReference type="EMBL" id="QONO01000132">
    <property type="protein sequence ID" value="RDR25396.1"/>
    <property type="molecule type" value="Genomic_DNA"/>
</dbReference>
<gene>
    <name evidence="2" type="ORF">C4A13_03714</name>
</gene>
<accession>A0A370V5N0</accession>
<evidence type="ECO:0000313" key="2">
    <source>
        <dbReference type="EMBL" id="RDR25396.1"/>
    </source>
</evidence>
<organism evidence="2 3">
    <name type="scientific">Escherichia marmotae</name>
    <dbReference type="NCBI Taxonomy" id="1499973"/>
    <lineage>
        <taxon>Bacteria</taxon>
        <taxon>Pseudomonadati</taxon>
        <taxon>Pseudomonadota</taxon>
        <taxon>Gammaproteobacteria</taxon>
        <taxon>Enterobacterales</taxon>
        <taxon>Enterobacteriaceae</taxon>
        <taxon>Escherichia</taxon>
    </lineage>
</organism>
<feature type="domain" description="Transposase IS66 central" evidence="1">
    <location>
        <begin position="41"/>
        <end position="130"/>
    </location>
</feature>
<protein>
    <submittedName>
        <fullName evidence="2">Transposase IS66 family protein</fullName>
    </submittedName>
</protein>
<name>A0A370V5N0_9ESCH</name>
<dbReference type="Pfam" id="PF03050">
    <property type="entry name" value="DDE_Tnp_IS66"/>
    <property type="match status" value="1"/>
</dbReference>